<keyword evidence="3" id="KW-1185">Reference proteome</keyword>
<accession>A0A087FWS7</accession>
<evidence type="ECO:0000313" key="2">
    <source>
        <dbReference type="EMBL" id="KFK22079.1"/>
    </source>
</evidence>
<reference evidence="3" key="1">
    <citation type="journal article" date="2015" name="Nat. Plants">
        <title>Genome expansion of Arabis alpina linked with retrotransposition and reduced symmetric DNA methylation.</title>
        <authorList>
            <person name="Willing E.M."/>
            <person name="Rawat V."/>
            <person name="Mandakova T."/>
            <person name="Maumus F."/>
            <person name="James G.V."/>
            <person name="Nordstroem K.J."/>
            <person name="Becker C."/>
            <person name="Warthmann N."/>
            <person name="Chica C."/>
            <person name="Szarzynska B."/>
            <person name="Zytnicki M."/>
            <person name="Albani M.C."/>
            <person name="Kiefer C."/>
            <person name="Bergonzi S."/>
            <person name="Castaings L."/>
            <person name="Mateos J.L."/>
            <person name="Berns M.C."/>
            <person name="Bujdoso N."/>
            <person name="Piofczyk T."/>
            <person name="de Lorenzo L."/>
            <person name="Barrero-Sicilia C."/>
            <person name="Mateos I."/>
            <person name="Piednoel M."/>
            <person name="Hagmann J."/>
            <person name="Chen-Min-Tao R."/>
            <person name="Iglesias-Fernandez R."/>
            <person name="Schuster S.C."/>
            <person name="Alonso-Blanco C."/>
            <person name="Roudier F."/>
            <person name="Carbonero P."/>
            <person name="Paz-Ares J."/>
            <person name="Davis S.J."/>
            <person name="Pecinka A."/>
            <person name="Quesneville H."/>
            <person name="Colot V."/>
            <person name="Lysak M.A."/>
            <person name="Weigel D."/>
            <person name="Coupland G."/>
            <person name="Schneeberger K."/>
        </authorList>
    </citation>
    <scope>NUCLEOTIDE SEQUENCE [LARGE SCALE GENOMIC DNA]</scope>
    <source>
        <strain evidence="3">cv. Pajares</strain>
    </source>
</reference>
<protein>
    <submittedName>
        <fullName evidence="2">Uncharacterized protein</fullName>
    </submittedName>
</protein>
<sequence length="101" mass="10545">SDQAPSDKSAAKSGAIGSKSVETYAAVGDMSPLQKSPAIGSKPSLQKSPKSGLKSPAKKPKPAAQLSPTRRSQRNNPAPVRMENQKCSLMDITGKKQVVAE</sequence>
<feature type="non-terminal residue" evidence="2">
    <location>
        <position position="1"/>
    </location>
</feature>
<dbReference type="Gramene" id="KFK22079">
    <property type="protein sequence ID" value="KFK22079"/>
    <property type="gene ID" value="AALP_AAs41002U000100"/>
</dbReference>
<evidence type="ECO:0000256" key="1">
    <source>
        <dbReference type="SAM" id="MobiDB-lite"/>
    </source>
</evidence>
<organism evidence="2 3">
    <name type="scientific">Arabis alpina</name>
    <name type="common">Alpine rock-cress</name>
    <dbReference type="NCBI Taxonomy" id="50452"/>
    <lineage>
        <taxon>Eukaryota</taxon>
        <taxon>Viridiplantae</taxon>
        <taxon>Streptophyta</taxon>
        <taxon>Embryophyta</taxon>
        <taxon>Tracheophyta</taxon>
        <taxon>Spermatophyta</taxon>
        <taxon>Magnoliopsida</taxon>
        <taxon>eudicotyledons</taxon>
        <taxon>Gunneridae</taxon>
        <taxon>Pentapetalae</taxon>
        <taxon>rosids</taxon>
        <taxon>malvids</taxon>
        <taxon>Brassicales</taxon>
        <taxon>Brassicaceae</taxon>
        <taxon>Arabideae</taxon>
        <taxon>Arabis</taxon>
    </lineage>
</organism>
<gene>
    <name evidence="2" type="ORF">AALP_AAs41002U000100</name>
</gene>
<evidence type="ECO:0000313" key="3">
    <source>
        <dbReference type="Proteomes" id="UP000029120"/>
    </source>
</evidence>
<dbReference type="Proteomes" id="UP000029120">
    <property type="component" value="Unassembled WGS sequence"/>
</dbReference>
<feature type="non-terminal residue" evidence="2">
    <location>
        <position position="101"/>
    </location>
</feature>
<dbReference type="AlphaFoldDB" id="A0A087FWS7"/>
<name>A0A087FWS7_ARAAL</name>
<feature type="region of interest" description="Disordered" evidence="1">
    <location>
        <begin position="27"/>
        <end position="101"/>
    </location>
</feature>
<proteinExistence type="predicted"/>
<dbReference type="EMBL" id="KL992775">
    <property type="protein sequence ID" value="KFK22079.1"/>
    <property type="molecule type" value="Genomic_DNA"/>
</dbReference>